<dbReference type="GO" id="GO:0005737">
    <property type="term" value="C:cytoplasm"/>
    <property type="evidence" value="ECO:0007669"/>
    <property type="project" value="UniProtKB-SubCell"/>
</dbReference>
<keyword evidence="6" id="KW-1185">Reference proteome</keyword>
<dbReference type="InterPro" id="IPR051249">
    <property type="entry name" value="NLRP_Inflammasome"/>
</dbReference>
<name>A0A3B4DDD1_PYGNA</name>
<comment type="subcellular location">
    <subcellularLocation>
        <location evidence="1">Cytoplasm</location>
    </subcellularLocation>
</comment>
<evidence type="ECO:0000256" key="3">
    <source>
        <dbReference type="ARBA" id="ARBA00022588"/>
    </source>
</evidence>
<dbReference type="Proteomes" id="UP001501920">
    <property type="component" value="Chromosome 22"/>
</dbReference>
<evidence type="ECO:0000313" key="6">
    <source>
        <dbReference type="Proteomes" id="UP001501920"/>
    </source>
</evidence>
<reference evidence="5" key="3">
    <citation type="submission" date="2025-09" db="UniProtKB">
        <authorList>
            <consortium name="Ensembl"/>
        </authorList>
    </citation>
    <scope>IDENTIFICATION</scope>
</reference>
<evidence type="ECO:0000256" key="4">
    <source>
        <dbReference type="ARBA" id="ARBA00022859"/>
    </source>
</evidence>
<organism evidence="5 6">
    <name type="scientific">Pygocentrus nattereri</name>
    <name type="common">Red-bellied piranha</name>
    <dbReference type="NCBI Taxonomy" id="42514"/>
    <lineage>
        <taxon>Eukaryota</taxon>
        <taxon>Metazoa</taxon>
        <taxon>Chordata</taxon>
        <taxon>Craniata</taxon>
        <taxon>Vertebrata</taxon>
        <taxon>Euteleostomi</taxon>
        <taxon>Actinopterygii</taxon>
        <taxon>Neopterygii</taxon>
        <taxon>Teleostei</taxon>
        <taxon>Ostariophysi</taxon>
        <taxon>Characiformes</taxon>
        <taxon>Characoidei</taxon>
        <taxon>Pygocentrus</taxon>
    </lineage>
</organism>
<keyword evidence="4" id="KW-0391">Immunity</keyword>
<dbReference type="PANTHER" id="PTHR46985">
    <property type="entry name" value="NACHT, LRR AND PYD DOMAINS-CONTAINING PROTEIN 1"/>
    <property type="match status" value="1"/>
</dbReference>
<dbReference type="InterPro" id="IPR011029">
    <property type="entry name" value="DEATH-like_dom_sf"/>
</dbReference>
<keyword evidence="2" id="KW-0963">Cytoplasm</keyword>
<dbReference type="SUPFAM" id="SSF47986">
    <property type="entry name" value="DEATH domain"/>
    <property type="match status" value="1"/>
</dbReference>
<reference evidence="5" key="2">
    <citation type="submission" date="2025-08" db="UniProtKB">
        <authorList>
            <consortium name="Ensembl"/>
        </authorList>
    </citation>
    <scope>IDENTIFICATION</scope>
</reference>
<dbReference type="PANTHER" id="PTHR46985:SF2">
    <property type="entry name" value="APOPTOSIS-ASSOCIATED SPECK-LIKE PROTEIN CONTAINING A CARD"/>
    <property type="match status" value="1"/>
</dbReference>
<keyword evidence="3" id="KW-0399">Innate immunity</keyword>
<reference evidence="5 6" key="1">
    <citation type="submission" date="2020-10" db="EMBL/GenBank/DDBJ databases">
        <title>Pygocentrus nattereri (red-bellied piranha) genome, fPygNat1, primary haplotype.</title>
        <authorList>
            <person name="Myers G."/>
            <person name="Meyer A."/>
            <person name="Karagic N."/>
            <person name="Pippel M."/>
            <person name="Winkler S."/>
            <person name="Tracey A."/>
            <person name="Wood J."/>
            <person name="Formenti G."/>
            <person name="Howe K."/>
            <person name="Fedrigo O."/>
            <person name="Jarvis E.D."/>
        </authorList>
    </citation>
    <scope>NUCLEOTIDE SEQUENCE [LARGE SCALE GENOMIC DNA]</scope>
</reference>
<dbReference type="AlphaFoldDB" id="A0A3B4DDD1"/>
<accession>A0A3B4DDD1</accession>
<proteinExistence type="predicted"/>
<dbReference type="GO" id="GO:0045087">
    <property type="term" value="P:innate immune response"/>
    <property type="evidence" value="ECO:0007669"/>
    <property type="project" value="UniProtKB-KW"/>
</dbReference>
<evidence type="ECO:0000256" key="2">
    <source>
        <dbReference type="ARBA" id="ARBA00022490"/>
    </source>
</evidence>
<sequence>IILSPQQYTVLSGANGFKNALIQRVSLVAPIAVDLKSLLGGEKYSTITKCETPQEQMRKLYSFLSGGQKIEETFYLSLLKNEPHLVGELAEAELV</sequence>
<dbReference type="OMA" id="ITKCETP"/>
<dbReference type="Ensembl" id="ENSPNAT00000032807.2">
    <property type="protein sequence ID" value="ENSPNAP00000021485.2"/>
    <property type="gene ID" value="ENSPNAG00000006449.2"/>
</dbReference>
<dbReference type="Gene3D" id="1.10.533.10">
    <property type="entry name" value="Death Domain, Fas"/>
    <property type="match status" value="1"/>
</dbReference>
<evidence type="ECO:0000256" key="1">
    <source>
        <dbReference type="ARBA" id="ARBA00004496"/>
    </source>
</evidence>
<protein>
    <recommendedName>
        <fullName evidence="7">CARD domain-containing protein</fullName>
    </recommendedName>
</protein>
<evidence type="ECO:0008006" key="7">
    <source>
        <dbReference type="Google" id="ProtNLM"/>
    </source>
</evidence>
<evidence type="ECO:0000313" key="5">
    <source>
        <dbReference type="Ensembl" id="ENSPNAP00000021485.2"/>
    </source>
</evidence>
<dbReference type="GeneTree" id="ENSGT01110000267532"/>